<dbReference type="InterPro" id="IPR017907">
    <property type="entry name" value="Znf_RING_CS"/>
</dbReference>
<keyword evidence="3" id="KW-0862">Zinc</keyword>
<dbReference type="CDD" id="cd19756">
    <property type="entry name" value="Bbox2"/>
    <property type="match status" value="1"/>
</dbReference>
<accession>A0A1X7U846</accession>
<reference evidence="8" key="1">
    <citation type="journal article" date="2010" name="Nature">
        <title>The Amphimedon queenslandica genome and the evolution of animal complexity.</title>
        <authorList>
            <person name="Srivastava M."/>
            <person name="Simakov O."/>
            <person name="Chapman J."/>
            <person name="Fahey B."/>
            <person name="Gauthier M.E."/>
            <person name="Mitros T."/>
            <person name="Richards G.S."/>
            <person name="Conaco C."/>
            <person name="Dacre M."/>
            <person name="Hellsten U."/>
            <person name="Larroux C."/>
            <person name="Putnam N.H."/>
            <person name="Stanke M."/>
            <person name="Adamska M."/>
            <person name="Darling A."/>
            <person name="Degnan S.M."/>
            <person name="Oakley T.H."/>
            <person name="Plachetzki D.C."/>
            <person name="Zhai Y."/>
            <person name="Adamski M."/>
            <person name="Calcino A."/>
            <person name="Cummins S.F."/>
            <person name="Goodstein D.M."/>
            <person name="Harris C."/>
            <person name="Jackson D.J."/>
            <person name="Leys S.P."/>
            <person name="Shu S."/>
            <person name="Woodcroft B.J."/>
            <person name="Vervoort M."/>
            <person name="Kosik K.S."/>
            <person name="Manning G."/>
            <person name="Degnan B.M."/>
            <person name="Rokhsar D.S."/>
        </authorList>
    </citation>
    <scope>NUCLEOTIDE SEQUENCE [LARGE SCALE GENOMIC DNA]</scope>
</reference>
<dbReference type="PROSITE" id="PS50089">
    <property type="entry name" value="ZF_RING_2"/>
    <property type="match status" value="1"/>
</dbReference>
<keyword evidence="8" id="KW-1185">Reference proteome</keyword>
<evidence type="ECO:0000313" key="8">
    <source>
        <dbReference type="Proteomes" id="UP000007879"/>
    </source>
</evidence>
<evidence type="ECO:0000256" key="1">
    <source>
        <dbReference type="ARBA" id="ARBA00022723"/>
    </source>
</evidence>
<sequence>MAEQSTTCSSCLKLYTDPRVLPCLHTYCLKCIEGLSVDESSLTCPQCKAKHQLPTAPYPVNLFALSDVEEAKDKTGDYIEEETELICGFCTTGDAAVGYCIECGEYLCECCRDVIHKRGKMFSSHKVVSTGEAASLKRDIIPTPDNSGPHCTIHAEYKIEVYCRTCVSFVCCKCVLEHPHKEHENLLIRESIEEVAEKMGLLLEAAKSKACKAEACLSLLTKVEELALGEQHTVRMKMKAFFDELMTILEDIFRDDNKKISSAKDSIAMILSQVGSCLSLSTCIQDQIGNDRYLLLVNQLLQCLVSIEDANLTSPVKEAWHINSTSYHFKDKLNTLCNLTNFAELKKEKENATCRAATRLVPFSEVIRTDAVFDQPFASLSSEWSINCSNHPDSSPLVKGITDNKITIEFRPKHEGKYTFHLSPVGTSFIVKFDVNIVGSQGQVSKATKRSSEANNSPRISKKLRIGLDDLK</sequence>
<proteinExistence type="predicted"/>
<dbReference type="Gene3D" id="3.30.160.60">
    <property type="entry name" value="Classic Zinc Finger"/>
    <property type="match status" value="1"/>
</dbReference>
<reference evidence="7" key="2">
    <citation type="submission" date="2017-05" db="UniProtKB">
        <authorList>
            <consortium name="EnsemblMetazoa"/>
        </authorList>
    </citation>
    <scope>IDENTIFICATION</scope>
</reference>
<name>A0A1X7U846_AMPQE</name>
<evidence type="ECO:0000256" key="2">
    <source>
        <dbReference type="ARBA" id="ARBA00022771"/>
    </source>
</evidence>
<evidence type="ECO:0000259" key="5">
    <source>
        <dbReference type="PROSITE" id="PS50089"/>
    </source>
</evidence>
<dbReference type="EnsemblMetazoa" id="Aqu2.1.23838_001">
    <property type="protein sequence ID" value="Aqu2.1.23838_001"/>
    <property type="gene ID" value="Aqu2.1.23838"/>
</dbReference>
<keyword evidence="1" id="KW-0479">Metal-binding</keyword>
<dbReference type="SUPFAM" id="SSF57845">
    <property type="entry name" value="B-box zinc-binding domain"/>
    <property type="match status" value="1"/>
</dbReference>
<dbReference type="PROSITE" id="PS00518">
    <property type="entry name" value="ZF_RING_1"/>
    <property type="match status" value="1"/>
</dbReference>
<evidence type="ECO:0000256" key="3">
    <source>
        <dbReference type="ARBA" id="ARBA00022833"/>
    </source>
</evidence>
<dbReference type="Pfam" id="PF13445">
    <property type="entry name" value="zf-RING_UBOX"/>
    <property type="match status" value="1"/>
</dbReference>
<dbReference type="SMART" id="SM00184">
    <property type="entry name" value="RING"/>
    <property type="match status" value="1"/>
</dbReference>
<gene>
    <name evidence="7" type="primary">105313810</name>
</gene>
<keyword evidence="2 4" id="KW-0863">Zinc-finger</keyword>
<dbReference type="SUPFAM" id="SSF57850">
    <property type="entry name" value="RING/U-box"/>
    <property type="match status" value="1"/>
</dbReference>
<dbReference type="GO" id="GO:0008270">
    <property type="term" value="F:zinc ion binding"/>
    <property type="evidence" value="ECO:0007669"/>
    <property type="project" value="UniProtKB-KW"/>
</dbReference>
<evidence type="ECO:0000313" key="7">
    <source>
        <dbReference type="EnsemblMetazoa" id="Aqu2.1.23838_001"/>
    </source>
</evidence>
<feature type="domain" description="B box-type" evidence="6">
    <location>
        <begin position="146"/>
        <end position="188"/>
    </location>
</feature>
<dbReference type="InParanoid" id="A0A1X7U846"/>
<feature type="domain" description="RING-type" evidence="5">
    <location>
        <begin position="8"/>
        <end position="48"/>
    </location>
</feature>
<dbReference type="EnsemblMetazoa" id="XM_011407537.1">
    <property type="protein sequence ID" value="XP_011405839.1"/>
    <property type="gene ID" value="LOC105313810"/>
</dbReference>
<protein>
    <recommendedName>
        <fullName evidence="9">RING-type domain-containing protein</fullName>
    </recommendedName>
</protein>
<dbReference type="OrthoDB" id="2163411at2759"/>
<dbReference type="KEGG" id="aqu:105313810"/>
<dbReference type="Gene3D" id="4.10.830.40">
    <property type="match status" value="1"/>
</dbReference>
<dbReference type="PROSITE" id="PS50119">
    <property type="entry name" value="ZF_BBOX"/>
    <property type="match status" value="2"/>
</dbReference>
<evidence type="ECO:0008006" key="9">
    <source>
        <dbReference type="Google" id="ProtNLM"/>
    </source>
</evidence>
<dbReference type="InterPro" id="IPR013083">
    <property type="entry name" value="Znf_RING/FYVE/PHD"/>
</dbReference>
<dbReference type="SMART" id="SM00336">
    <property type="entry name" value="BBOX"/>
    <property type="match status" value="2"/>
</dbReference>
<dbReference type="InterPro" id="IPR047153">
    <property type="entry name" value="TRIM45/56/19-like"/>
</dbReference>
<dbReference type="InterPro" id="IPR001841">
    <property type="entry name" value="Znf_RING"/>
</dbReference>
<dbReference type="PANTHER" id="PTHR25462">
    <property type="entry name" value="BONUS, ISOFORM C-RELATED"/>
    <property type="match status" value="1"/>
</dbReference>
<dbReference type="Gene3D" id="3.30.40.10">
    <property type="entry name" value="Zinc/RING finger domain, C3HC4 (zinc finger)"/>
    <property type="match status" value="1"/>
</dbReference>
<dbReference type="Proteomes" id="UP000007879">
    <property type="component" value="Unassembled WGS sequence"/>
</dbReference>
<dbReference type="AlphaFoldDB" id="A0A1X7U846"/>
<dbReference type="InterPro" id="IPR000315">
    <property type="entry name" value="Znf_B-box"/>
</dbReference>
<dbReference type="CDD" id="cd19757">
    <property type="entry name" value="Bbox1"/>
    <property type="match status" value="1"/>
</dbReference>
<organism evidence="7">
    <name type="scientific">Amphimedon queenslandica</name>
    <name type="common">Sponge</name>
    <dbReference type="NCBI Taxonomy" id="400682"/>
    <lineage>
        <taxon>Eukaryota</taxon>
        <taxon>Metazoa</taxon>
        <taxon>Porifera</taxon>
        <taxon>Demospongiae</taxon>
        <taxon>Heteroscleromorpha</taxon>
        <taxon>Haplosclerida</taxon>
        <taxon>Niphatidae</taxon>
        <taxon>Amphimedon</taxon>
    </lineage>
</organism>
<dbReference type="PANTHER" id="PTHR25462:SF296">
    <property type="entry name" value="MEIOTIC P26, ISOFORM F"/>
    <property type="match status" value="1"/>
</dbReference>
<feature type="domain" description="B box-type" evidence="6">
    <location>
        <begin position="82"/>
        <end position="130"/>
    </location>
</feature>
<evidence type="ECO:0000259" key="6">
    <source>
        <dbReference type="PROSITE" id="PS50119"/>
    </source>
</evidence>
<dbReference type="InterPro" id="IPR027370">
    <property type="entry name" value="Znf-RING_euk"/>
</dbReference>
<evidence type="ECO:0000256" key="4">
    <source>
        <dbReference type="PROSITE-ProRule" id="PRU00024"/>
    </source>
</evidence>